<evidence type="ECO:0000313" key="1">
    <source>
        <dbReference type="EMBL" id="EAG9352994.1"/>
    </source>
</evidence>
<evidence type="ECO:0000313" key="2">
    <source>
        <dbReference type="Proteomes" id="UP000524387"/>
    </source>
</evidence>
<comment type="caution">
    <text evidence="1">The sequence shown here is derived from an EMBL/GenBank/DDBJ whole genome shotgun (WGS) entry which is preliminary data.</text>
</comment>
<gene>
    <name evidence="1" type="ORF">CW895_04040</name>
</gene>
<organism evidence="1 2">
    <name type="scientific">Listeria monocytogenes</name>
    <dbReference type="NCBI Taxonomy" id="1639"/>
    <lineage>
        <taxon>Bacteria</taxon>
        <taxon>Bacillati</taxon>
        <taxon>Bacillota</taxon>
        <taxon>Bacilli</taxon>
        <taxon>Bacillales</taxon>
        <taxon>Listeriaceae</taxon>
        <taxon>Listeria</taxon>
    </lineage>
</organism>
<dbReference type="AlphaFoldDB" id="A0A6Z2PE27"/>
<name>A0A6Z2PE27_LISMN</name>
<dbReference type="Proteomes" id="UP000524387">
    <property type="component" value="Unassembled WGS sequence"/>
</dbReference>
<dbReference type="EMBL" id="AABEKN010000001">
    <property type="protein sequence ID" value="EAG9352994.1"/>
    <property type="molecule type" value="Genomic_DNA"/>
</dbReference>
<protein>
    <submittedName>
        <fullName evidence="1">ABC transporter</fullName>
    </submittedName>
</protein>
<sequence>MMDYFGACIGTLKANILILFKYKKNLVSELIMFTGVYLAILILNDSSSVTKFYNASAIQGPILLLIGYMFWAFSDMALSSTANWISTDAKMGLLEPKVQSILPYPVQSFLLLLISILETIFILLVVVLISIFADKISWAQVPFIFLSVVILLPSVIGMFGMGLVFGGYAVKEKSLGNFVNLFAGALIIFSNTFIVGLPKIIYIIPFTSGVDFTSNLYVSGKADLGLLSINLFINTIWLIVGLIFFNYSLKKERTVGSFDTF</sequence>
<proteinExistence type="predicted"/>
<accession>A0A6Z2PE27</accession>
<reference evidence="1 2" key="1">
    <citation type="submission" date="2019-04" db="EMBL/GenBank/DDBJ databases">
        <authorList>
            <consortium name="GenomeTrakr network: Whole genome sequencing for foodborne pathogen traceback"/>
        </authorList>
    </citation>
    <scope>NUCLEOTIDE SEQUENCE [LARGE SCALE GENOMIC DNA]</scope>
    <source>
        <strain evidence="1 2">CFSAN072502</strain>
    </source>
</reference>